<sequence length="260" mass="30063">MDIQNKLISFGSIYIDSLRVIDVIGDIKKVEKFLEGQVTSDSNSIKDGDYQLSSICNQKGLVVASFFLTKENNNFKIIIDESLINIIIDDLSPYSKFFGVTFELTSQFVIGSISDHEKIKPFLKNEYFSLTVQLSHKKNELNNSIKLNEWLTANKILRNYFLSIDDINKYRPLELNYDLLRVSFDKGCYRGQEVVARMRYLGVNRRRFSTVITKSDYKFEKDFKVVGNIIDLKNYGVFNAIIKREDLETLKENKGVVTII</sequence>
<reference evidence="1 2" key="1">
    <citation type="submission" date="2019-02" db="EMBL/GenBank/DDBJ databases">
        <title>Prokaryotic population dynamics and viral predation in marine succession experiment using metagenomics: the confinement effect.</title>
        <authorList>
            <person name="Haro-Moreno J.M."/>
            <person name="Rodriguez-Valera F."/>
            <person name="Lopez-Perez M."/>
        </authorList>
    </citation>
    <scope>NUCLEOTIDE SEQUENCE [LARGE SCALE GENOMIC DNA]</scope>
    <source>
        <strain evidence="1">MED-G163</strain>
    </source>
</reference>
<protein>
    <recommendedName>
        <fullName evidence="3">Aminomethyltransferase folate-binding domain-containing protein</fullName>
    </recommendedName>
</protein>
<name>A0A520MES2_9GAMM</name>
<gene>
    <name evidence="1" type="ORF">EVA96_03545</name>
</gene>
<proteinExistence type="predicted"/>
<dbReference type="InterPro" id="IPR045179">
    <property type="entry name" value="YgfZ/GcvT"/>
</dbReference>
<dbReference type="SUPFAM" id="SSF103025">
    <property type="entry name" value="Folate-binding domain"/>
    <property type="match status" value="1"/>
</dbReference>
<dbReference type="Gene3D" id="2.40.30.160">
    <property type="match status" value="1"/>
</dbReference>
<dbReference type="InterPro" id="IPR017703">
    <property type="entry name" value="YgfZ/GCV_T_CS"/>
</dbReference>
<dbReference type="EMBL" id="SHBI01000031">
    <property type="protein sequence ID" value="RZO19713.1"/>
    <property type="molecule type" value="Genomic_DNA"/>
</dbReference>
<dbReference type="AlphaFoldDB" id="A0A520MES2"/>
<dbReference type="Gene3D" id="3.30.70.1400">
    <property type="entry name" value="Aminomethyltransferase beta-barrel domains"/>
    <property type="match status" value="1"/>
</dbReference>
<dbReference type="PANTHER" id="PTHR22602">
    <property type="entry name" value="TRANSFERASE CAF17, MITOCHONDRIAL-RELATED"/>
    <property type="match status" value="1"/>
</dbReference>
<dbReference type="NCBIfam" id="TIGR03317">
    <property type="entry name" value="ygfZ_signature"/>
    <property type="match status" value="1"/>
</dbReference>
<dbReference type="Proteomes" id="UP000315782">
    <property type="component" value="Unassembled WGS sequence"/>
</dbReference>
<organism evidence="1 2">
    <name type="scientific">SAR86 cluster bacterium</name>
    <dbReference type="NCBI Taxonomy" id="2030880"/>
    <lineage>
        <taxon>Bacteria</taxon>
        <taxon>Pseudomonadati</taxon>
        <taxon>Pseudomonadota</taxon>
        <taxon>Gammaproteobacteria</taxon>
        <taxon>SAR86 cluster</taxon>
    </lineage>
</organism>
<accession>A0A520MES2</accession>
<evidence type="ECO:0000313" key="1">
    <source>
        <dbReference type="EMBL" id="RZO19713.1"/>
    </source>
</evidence>
<dbReference type="GO" id="GO:0016226">
    <property type="term" value="P:iron-sulfur cluster assembly"/>
    <property type="evidence" value="ECO:0007669"/>
    <property type="project" value="TreeGrafter"/>
</dbReference>
<evidence type="ECO:0000313" key="2">
    <source>
        <dbReference type="Proteomes" id="UP000315782"/>
    </source>
</evidence>
<dbReference type="PANTHER" id="PTHR22602:SF0">
    <property type="entry name" value="TRANSFERASE CAF17, MITOCHONDRIAL-RELATED"/>
    <property type="match status" value="1"/>
</dbReference>
<comment type="caution">
    <text evidence="1">The sequence shown here is derived from an EMBL/GenBank/DDBJ whole genome shotgun (WGS) entry which is preliminary data.</text>
</comment>
<evidence type="ECO:0008006" key="3">
    <source>
        <dbReference type="Google" id="ProtNLM"/>
    </source>
</evidence>